<feature type="coiled-coil region" evidence="1">
    <location>
        <begin position="10"/>
        <end position="44"/>
    </location>
</feature>
<sequence length="266" mass="30230">MIKLTCTFYIEAMGNDKKAVETSISEIEEKLKKEKVEILGTRREDVIETEDPKFRYSTVLEVRFKGNLPDVIKLVLKYGPSIVEIEDVDGSEIEAEELVSILAGISAFMGNLMERFGSLAAYPDLSSLPAPKVGYDEEEIEKMIIEKGFIRYRFVIEAYGKNKEEIEENMKKALSLEGAYINKFVSKLMEEVEYEGKKRVKLLIAFELLSSIETLFILTAKYAPVGIVIVEPDVVEMTPNELQNSLSELASMVNELIHRHLLMMNQ</sequence>
<dbReference type="Proteomes" id="UP001571980">
    <property type="component" value="Unassembled WGS sequence"/>
</dbReference>
<dbReference type="RefSeq" id="WP_372823075.1">
    <property type="nucleotide sequence ID" value="NZ_JARRID010000002.1"/>
</dbReference>
<comment type="caution">
    <text evidence="2">The sequence shown here is derived from an EMBL/GenBank/DDBJ whole genome shotgun (WGS) entry which is preliminary data.</text>
</comment>
<accession>A0ABV4T2T7</accession>
<reference evidence="2 3" key="1">
    <citation type="submission" date="2023-03" db="EMBL/GenBank/DDBJ databases">
        <title>Speciation in Pyrococcus: adaptation to high temperature as a mechanism.</title>
        <authorList>
            <person name="Gu J."/>
        </authorList>
    </citation>
    <scope>NUCLEOTIDE SEQUENCE [LARGE SCALE GENOMIC DNA]</scope>
    <source>
        <strain evidence="2 3">LMOA34</strain>
    </source>
</reference>
<evidence type="ECO:0000313" key="3">
    <source>
        <dbReference type="Proteomes" id="UP001571980"/>
    </source>
</evidence>
<evidence type="ECO:0000256" key="1">
    <source>
        <dbReference type="SAM" id="Coils"/>
    </source>
</evidence>
<protein>
    <submittedName>
        <fullName evidence="2">Uncharacterized protein</fullName>
    </submittedName>
</protein>
<proteinExistence type="predicted"/>
<organism evidence="2 3">
    <name type="scientific">Pyrococcus kukulkanii</name>
    <dbReference type="NCBI Taxonomy" id="1609559"/>
    <lineage>
        <taxon>Archaea</taxon>
        <taxon>Methanobacteriati</taxon>
        <taxon>Methanobacteriota</taxon>
        <taxon>Thermococci</taxon>
        <taxon>Thermococcales</taxon>
        <taxon>Thermococcaceae</taxon>
        <taxon>Pyrococcus</taxon>
    </lineage>
</organism>
<name>A0ABV4T2T7_9EURY</name>
<evidence type="ECO:0000313" key="2">
    <source>
        <dbReference type="EMBL" id="MFA4803369.1"/>
    </source>
</evidence>
<gene>
    <name evidence="2" type="ORF">P8X34_01165</name>
</gene>
<dbReference type="EMBL" id="JARRIG010000001">
    <property type="protein sequence ID" value="MFA4803369.1"/>
    <property type="molecule type" value="Genomic_DNA"/>
</dbReference>
<keyword evidence="1" id="KW-0175">Coiled coil</keyword>
<keyword evidence="3" id="KW-1185">Reference proteome</keyword>